<name>A0A238KXX8_9RHOB</name>
<dbReference type="EMBL" id="FXYF01000011">
    <property type="protein sequence ID" value="SMX47577.1"/>
    <property type="molecule type" value="Genomic_DNA"/>
</dbReference>
<proteinExistence type="predicted"/>
<reference evidence="1 2" key="1">
    <citation type="submission" date="2017-05" db="EMBL/GenBank/DDBJ databases">
        <authorList>
            <person name="Song R."/>
            <person name="Chenine A.L."/>
            <person name="Ruprecht R.M."/>
        </authorList>
    </citation>
    <scope>NUCLEOTIDE SEQUENCE [LARGE SCALE GENOMIC DNA]</scope>
    <source>
        <strain evidence="1 2">CECT 8898</strain>
    </source>
</reference>
<evidence type="ECO:0000313" key="1">
    <source>
        <dbReference type="EMBL" id="SMX47577.1"/>
    </source>
</evidence>
<evidence type="ECO:0000313" key="2">
    <source>
        <dbReference type="Proteomes" id="UP000207598"/>
    </source>
</evidence>
<protein>
    <submittedName>
        <fullName evidence="1">Uncharacterized protein</fullName>
    </submittedName>
</protein>
<dbReference type="Proteomes" id="UP000207598">
    <property type="component" value="Unassembled WGS sequence"/>
</dbReference>
<sequence>MVLALTAVLAGQGVAEEIRAGCYQRIYSDQHLRDNPDQVVWQMRLKVGNGLAAGEREAVMEVIAANQGHARRDDNNGRVFTQGLICLDDAGTARCQVECDGGGFEVTRQDGDGLTFATDYLMVGEGDGCGGVMDLAEKVGVTVKYRLNRVGDAVCSGM</sequence>
<accession>A0A238KXX8</accession>
<organism evidence="1 2">
    <name type="scientific">Maliponia aquimaris</name>
    <dbReference type="NCBI Taxonomy" id="1673631"/>
    <lineage>
        <taxon>Bacteria</taxon>
        <taxon>Pseudomonadati</taxon>
        <taxon>Pseudomonadota</taxon>
        <taxon>Alphaproteobacteria</taxon>
        <taxon>Rhodobacterales</taxon>
        <taxon>Paracoccaceae</taxon>
        <taxon>Maliponia</taxon>
    </lineage>
</organism>
<dbReference type="AlphaFoldDB" id="A0A238KXX8"/>
<keyword evidence="2" id="KW-1185">Reference proteome</keyword>
<gene>
    <name evidence="1" type="ORF">MAA8898_03694</name>
</gene>